<keyword evidence="2" id="KW-0472">Membrane</keyword>
<dbReference type="InterPro" id="IPR001849">
    <property type="entry name" value="PH_domain"/>
</dbReference>
<evidence type="ECO:0000256" key="3">
    <source>
        <dbReference type="SAM" id="MobiDB-lite"/>
    </source>
</evidence>
<dbReference type="Proteomes" id="UP000827092">
    <property type="component" value="Unassembled WGS sequence"/>
</dbReference>
<dbReference type="InterPro" id="IPR011993">
    <property type="entry name" value="PH-like_dom_sf"/>
</dbReference>
<dbReference type="Pfam" id="PF00169">
    <property type="entry name" value="PH"/>
    <property type="match status" value="1"/>
</dbReference>
<organism evidence="5 6">
    <name type="scientific">Oedothorax gibbosus</name>
    <dbReference type="NCBI Taxonomy" id="931172"/>
    <lineage>
        <taxon>Eukaryota</taxon>
        <taxon>Metazoa</taxon>
        <taxon>Ecdysozoa</taxon>
        <taxon>Arthropoda</taxon>
        <taxon>Chelicerata</taxon>
        <taxon>Arachnida</taxon>
        <taxon>Araneae</taxon>
        <taxon>Araneomorphae</taxon>
        <taxon>Entelegynae</taxon>
        <taxon>Araneoidea</taxon>
        <taxon>Linyphiidae</taxon>
        <taxon>Erigoninae</taxon>
        <taxon>Oedothorax</taxon>
    </lineage>
</organism>
<evidence type="ECO:0000256" key="1">
    <source>
        <dbReference type="ARBA" id="ARBA00004370"/>
    </source>
</evidence>
<dbReference type="GO" id="GO:0016020">
    <property type="term" value="C:membrane"/>
    <property type="evidence" value="ECO:0007669"/>
    <property type="project" value="UniProtKB-SubCell"/>
</dbReference>
<feature type="domain" description="PH" evidence="4">
    <location>
        <begin position="16"/>
        <end position="130"/>
    </location>
</feature>
<dbReference type="SUPFAM" id="SSF50729">
    <property type="entry name" value="PH domain-like"/>
    <property type="match status" value="1"/>
</dbReference>
<protein>
    <recommendedName>
        <fullName evidence="4">PH domain-containing protein</fullName>
    </recommendedName>
</protein>
<feature type="region of interest" description="Disordered" evidence="3">
    <location>
        <begin position="129"/>
        <end position="216"/>
    </location>
</feature>
<gene>
    <name evidence="5" type="ORF">JTE90_009590</name>
</gene>
<dbReference type="InterPro" id="IPR039680">
    <property type="entry name" value="PLEKHB1/2"/>
</dbReference>
<dbReference type="GO" id="GO:0045595">
    <property type="term" value="P:regulation of cell differentiation"/>
    <property type="evidence" value="ECO:0007669"/>
    <property type="project" value="TreeGrafter"/>
</dbReference>
<comment type="subcellular location">
    <subcellularLocation>
        <location evidence="1">Membrane</location>
    </subcellularLocation>
</comment>
<name>A0AAV6VK01_9ARAC</name>
<keyword evidence="6" id="KW-1185">Reference proteome</keyword>
<reference evidence="5 6" key="1">
    <citation type="journal article" date="2022" name="Nat. Ecol. Evol.">
        <title>A masculinizing supergene underlies an exaggerated male reproductive morph in a spider.</title>
        <authorList>
            <person name="Hendrickx F."/>
            <person name="De Corte Z."/>
            <person name="Sonet G."/>
            <person name="Van Belleghem S.M."/>
            <person name="Kostlbacher S."/>
            <person name="Vangestel C."/>
        </authorList>
    </citation>
    <scope>NUCLEOTIDE SEQUENCE [LARGE SCALE GENOMIC DNA]</scope>
    <source>
        <strain evidence="5">W744_W776</strain>
    </source>
</reference>
<dbReference type="PROSITE" id="PS50003">
    <property type="entry name" value="PH_DOMAIN"/>
    <property type="match status" value="1"/>
</dbReference>
<dbReference type="PANTHER" id="PTHR14309:SF12">
    <property type="entry name" value="PH DOMAIN-CONTAINING PROTEIN"/>
    <property type="match status" value="1"/>
</dbReference>
<feature type="compositionally biased region" description="Pro residues" evidence="3">
    <location>
        <begin position="130"/>
        <end position="148"/>
    </location>
</feature>
<comment type="caution">
    <text evidence="5">The sequence shown here is derived from an EMBL/GenBank/DDBJ whole genome shotgun (WGS) entry which is preliminary data.</text>
</comment>
<accession>A0AAV6VK01</accession>
<evidence type="ECO:0000313" key="5">
    <source>
        <dbReference type="EMBL" id="KAG8196373.1"/>
    </source>
</evidence>
<feature type="compositionally biased region" description="Pro residues" evidence="3">
    <location>
        <begin position="197"/>
        <end position="206"/>
    </location>
</feature>
<dbReference type="PANTHER" id="PTHR14309">
    <property type="entry name" value="EXPRESSED PROTEIN"/>
    <property type="match status" value="1"/>
</dbReference>
<dbReference type="CDD" id="cd00821">
    <property type="entry name" value="PH"/>
    <property type="match status" value="1"/>
</dbReference>
<dbReference type="EMBL" id="JAFNEN010000071">
    <property type="protein sequence ID" value="KAG8196373.1"/>
    <property type="molecule type" value="Genomic_DNA"/>
</dbReference>
<evidence type="ECO:0000259" key="4">
    <source>
        <dbReference type="PROSITE" id="PS50003"/>
    </source>
</evidence>
<dbReference type="Gene3D" id="2.30.29.30">
    <property type="entry name" value="Pleckstrin-homology domain (PH domain)/Phosphotyrosine-binding domain (PTB)"/>
    <property type="match status" value="1"/>
</dbReference>
<evidence type="ECO:0000313" key="6">
    <source>
        <dbReference type="Proteomes" id="UP000827092"/>
    </source>
</evidence>
<dbReference type="AlphaFoldDB" id="A0AAV6VK01"/>
<sequence>MGCCDESSVQVSKMALELKSGPMLWHKRRFFGSNWRDVHSVLYNDSSLLWYRDKSRQEQDGGLVLKDAPELIAFGPYTAQVPNRPELPDNYEQKEMLAFGVRGKDVVYWFLCPNEEEVGSWMAAIASSMPAPPAPPPQHGMGTAPPPQHGMGNAPQNGMVPTQASAPQYQPQQPPPQYTPNRQAPAYHQGTPGIPGQYPPPAPYRPPTYQNAIHPTPQPYANPYPAGGGAPTTVIVQQDRPGYIGGGGGGDFAMGMLLGGAIGTAWGSHSHHGFGFGGGFGYGGGWGGHGHGGTSIHDHTNLTVNNYYDNDTTTVNNNLDMTNNVAIEQGDVPQMPPVEEPVPEPIMEHYVPPQPYMEQEAFPQPVPFMAEEYAPVQEYVPMEDTSGGMFGGGEDYGGGDYGGGDYDLDFGGGDFGDF</sequence>
<proteinExistence type="predicted"/>
<dbReference type="SMART" id="SM00233">
    <property type="entry name" value="PH"/>
    <property type="match status" value="1"/>
</dbReference>
<feature type="compositionally biased region" description="Low complexity" evidence="3">
    <location>
        <begin position="161"/>
        <end position="171"/>
    </location>
</feature>
<evidence type="ECO:0000256" key="2">
    <source>
        <dbReference type="ARBA" id="ARBA00023136"/>
    </source>
</evidence>